<dbReference type="PANTHER" id="PTHR34724:SF2">
    <property type="entry name" value="OS12G0596101 PROTEIN"/>
    <property type="match status" value="1"/>
</dbReference>
<sequence>MCRRVTCPKCGKPTFAGCGQHVEQVLGDVPAAQRCSCGQNEQAAAPARKPWPFGRR</sequence>
<keyword evidence="2" id="KW-1185">Reference proteome</keyword>
<dbReference type="Proteomes" id="UP000004926">
    <property type="component" value="Chromosome"/>
</dbReference>
<name>H5X0R7_9PSEU</name>
<dbReference type="AlphaFoldDB" id="H5X0R7"/>
<protein>
    <submittedName>
        <fullName evidence="1">Uncharacterized protein</fullName>
    </submittedName>
</protein>
<dbReference type="STRING" id="882083.SacmaDRAFT_2621"/>
<dbReference type="EMBL" id="CM001439">
    <property type="protein sequence ID" value="EHR50863.1"/>
    <property type="molecule type" value="Genomic_DNA"/>
</dbReference>
<evidence type="ECO:0000313" key="1">
    <source>
        <dbReference type="EMBL" id="EHR50863.1"/>
    </source>
</evidence>
<dbReference type="PANTHER" id="PTHR34724">
    <property type="entry name" value="OS12G0596101 PROTEIN"/>
    <property type="match status" value="1"/>
</dbReference>
<reference evidence="1 2" key="1">
    <citation type="journal article" date="2012" name="Stand. Genomic Sci.">
        <title>Genome sequence of the ocean sediment bacterium Saccharomonospora marina type strain (XMU15(T)).</title>
        <authorList>
            <person name="Klenk H.P."/>
            <person name="Lu M."/>
            <person name="Lucas S."/>
            <person name="Lapidus A."/>
            <person name="Copeland A."/>
            <person name="Pitluck S."/>
            <person name="Goodwin L.A."/>
            <person name="Han C."/>
            <person name="Tapia R."/>
            <person name="Brambilla E.M."/>
            <person name="Potter G."/>
            <person name="Land M."/>
            <person name="Ivanova N."/>
            <person name="Rohde M."/>
            <person name="Goker M."/>
            <person name="Detter J.C."/>
            <person name="Li W.J."/>
            <person name="Kyrpides N.C."/>
            <person name="Woyke T."/>
        </authorList>
    </citation>
    <scope>NUCLEOTIDE SEQUENCE [LARGE SCALE GENOMIC DNA]</scope>
    <source>
        <strain evidence="1 2">XMU15</strain>
    </source>
</reference>
<organism evidence="1 2">
    <name type="scientific">Saccharomonospora marina XMU15</name>
    <dbReference type="NCBI Taxonomy" id="882083"/>
    <lineage>
        <taxon>Bacteria</taxon>
        <taxon>Bacillati</taxon>
        <taxon>Actinomycetota</taxon>
        <taxon>Actinomycetes</taxon>
        <taxon>Pseudonocardiales</taxon>
        <taxon>Pseudonocardiaceae</taxon>
        <taxon>Saccharomonospora</taxon>
    </lineage>
</organism>
<gene>
    <name evidence="1" type="ORF">SacmaDRAFT_2621</name>
</gene>
<dbReference type="HOGENOM" id="CLU_175850_2_0_11"/>
<evidence type="ECO:0000313" key="2">
    <source>
        <dbReference type="Proteomes" id="UP000004926"/>
    </source>
</evidence>
<dbReference type="RefSeq" id="WP_009154248.1">
    <property type="nucleotide sequence ID" value="NZ_CM001439.1"/>
</dbReference>
<accession>H5X0R7</accession>
<proteinExistence type="predicted"/>